<comment type="similarity">
    <text evidence="1 2">Belongs to the UPF0102 family.</text>
</comment>
<dbReference type="InterPro" id="IPR011856">
    <property type="entry name" value="tRNA_endonuc-like_dom_sf"/>
</dbReference>
<evidence type="ECO:0000313" key="4">
    <source>
        <dbReference type="Proteomes" id="UP000199356"/>
    </source>
</evidence>
<dbReference type="STRING" id="441119.SAMN04488047_11617"/>
<dbReference type="PANTHER" id="PTHR34039:SF1">
    <property type="entry name" value="UPF0102 PROTEIN YRAN"/>
    <property type="match status" value="1"/>
</dbReference>
<sequence length="116" mass="12610">MSGGTSYWAGAAAEERVAEHYARCGAAIAERRWRGRGGEIDVIARDGDRLIFVEVKASRTHARAAERVSPRQIARLHAAAGEFMAGEPRGADTEARFDVALVDGTGRVEVRENVFL</sequence>
<dbReference type="GO" id="GO:0003676">
    <property type="term" value="F:nucleic acid binding"/>
    <property type="evidence" value="ECO:0007669"/>
    <property type="project" value="InterPro"/>
</dbReference>
<keyword evidence="3" id="KW-0540">Nuclease</keyword>
<keyword evidence="3" id="KW-0255">Endonuclease</keyword>
<dbReference type="RefSeq" id="WP_093424319.1">
    <property type="nucleotide sequence ID" value="NZ_FOXA01000016.1"/>
</dbReference>
<dbReference type="Proteomes" id="UP000199356">
    <property type="component" value="Unassembled WGS sequence"/>
</dbReference>
<dbReference type="Gene3D" id="3.40.1350.10">
    <property type="match status" value="1"/>
</dbReference>
<evidence type="ECO:0000256" key="1">
    <source>
        <dbReference type="ARBA" id="ARBA00006738"/>
    </source>
</evidence>
<dbReference type="HAMAP" id="MF_00048">
    <property type="entry name" value="UPF0102"/>
    <property type="match status" value="1"/>
</dbReference>
<dbReference type="InterPro" id="IPR011335">
    <property type="entry name" value="Restrct_endonuc-II-like"/>
</dbReference>
<dbReference type="AlphaFoldDB" id="A0A1I5TZ01"/>
<dbReference type="SUPFAM" id="SSF52980">
    <property type="entry name" value="Restriction endonuclease-like"/>
    <property type="match status" value="1"/>
</dbReference>
<accession>A0A1I5TZ01</accession>
<organism evidence="3 4">
    <name type="scientific">Tranquillimonas alkanivorans</name>
    <dbReference type="NCBI Taxonomy" id="441119"/>
    <lineage>
        <taxon>Bacteria</taxon>
        <taxon>Pseudomonadati</taxon>
        <taxon>Pseudomonadota</taxon>
        <taxon>Alphaproteobacteria</taxon>
        <taxon>Rhodobacterales</taxon>
        <taxon>Roseobacteraceae</taxon>
        <taxon>Tranquillimonas</taxon>
    </lineage>
</organism>
<dbReference type="EMBL" id="FOXA01000016">
    <property type="protein sequence ID" value="SFP88131.1"/>
    <property type="molecule type" value="Genomic_DNA"/>
</dbReference>
<dbReference type="PANTHER" id="PTHR34039">
    <property type="entry name" value="UPF0102 PROTEIN YRAN"/>
    <property type="match status" value="1"/>
</dbReference>
<keyword evidence="3" id="KW-0378">Hydrolase</keyword>
<proteinExistence type="inferred from homology"/>
<reference evidence="3 4" key="1">
    <citation type="submission" date="2016-10" db="EMBL/GenBank/DDBJ databases">
        <authorList>
            <person name="de Groot N.N."/>
        </authorList>
    </citation>
    <scope>NUCLEOTIDE SEQUENCE [LARGE SCALE GENOMIC DNA]</scope>
    <source>
        <strain evidence="3 4">DSM 19547</strain>
    </source>
</reference>
<dbReference type="OrthoDB" id="9812968at2"/>
<keyword evidence="4" id="KW-1185">Reference proteome</keyword>
<name>A0A1I5TZ01_9RHOB</name>
<evidence type="ECO:0000256" key="2">
    <source>
        <dbReference type="HAMAP-Rule" id="MF_00048"/>
    </source>
</evidence>
<protein>
    <recommendedName>
        <fullName evidence="2">UPF0102 protein SAMN04488047_11617</fullName>
    </recommendedName>
</protein>
<dbReference type="Pfam" id="PF02021">
    <property type="entry name" value="UPF0102"/>
    <property type="match status" value="1"/>
</dbReference>
<evidence type="ECO:0000313" key="3">
    <source>
        <dbReference type="EMBL" id="SFP88131.1"/>
    </source>
</evidence>
<gene>
    <name evidence="3" type="ORF">SAMN04488047_11617</name>
</gene>
<dbReference type="InterPro" id="IPR003509">
    <property type="entry name" value="UPF0102_YraN-like"/>
</dbReference>
<dbReference type="GO" id="GO:0004519">
    <property type="term" value="F:endonuclease activity"/>
    <property type="evidence" value="ECO:0007669"/>
    <property type="project" value="UniProtKB-KW"/>
</dbReference>